<organism evidence="1 2">
    <name type="scientific">Paragonimus heterotremus</name>
    <dbReference type="NCBI Taxonomy" id="100268"/>
    <lineage>
        <taxon>Eukaryota</taxon>
        <taxon>Metazoa</taxon>
        <taxon>Spiralia</taxon>
        <taxon>Lophotrochozoa</taxon>
        <taxon>Platyhelminthes</taxon>
        <taxon>Trematoda</taxon>
        <taxon>Digenea</taxon>
        <taxon>Plagiorchiida</taxon>
        <taxon>Troglotremata</taxon>
        <taxon>Troglotrematidae</taxon>
        <taxon>Paragonimus</taxon>
    </lineage>
</organism>
<proteinExistence type="predicted"/>
<dbReference type="EMBL" id="LUCH01000871">
    <property type="protein sequence ID" value="KAF5404135.1"/>
    <property type="molecule type" value="Genomic_DNA"/>
</dbReference>
<keyword evidence="2" id="KW-1185">Reference proteome</keyword>
<accession>A0A8J4T4B2</accession>
<comment type="caution">
    <text evidence="1">The sequence shown here is derived from an EMBL/GenBank/DDBJ whole genome shotgun (WGS) entry which is preliminary data.</text>
</comment>
<protein>
    <submittedName>
        <fullName evidence="1">Uncharacterized protein</fullName>
    </submittedName>
</protein>
<dbReference type="AlphaFoldDB" id="A0A8J4T4B2"/>
<sequence>MSIFYCDCFVQLTSAVGHNIVRAIRLEQTTERKSTFRASAFVYLDSEIFLSQQSDTLQLNSANELLKNLITTRLGGFSEHVSLVGELWFEDWFVQAHGVCILSTASIMASTGRVLIALLFVFALHESISICKCCAQNGPKFAHFTI</sequence>
<evidence type="ECO:0000313" key="1">
    <source>
        <dbReference type="EMBL" id="KAF5404135.1"/>
    </source>
</evidence>
<gene>
    <name evidence="1" type="ORF">PHET_02366</name>
</gene>
<dbReference type="OrthoDB" id="10444718at2759"/>
<reference evidence="1" key="1">
    <citation type="submission" date="2019-05" db="EMBL/GenBank/DDBJ databases">
        <title>Annotation for the trematode Paragonimus heterotremus.</title>
        <authorList>
            <person name="Choi Y.-J."/>
        </authorList>
    </citation>
    <scope>NUCLEOTIDE SEQUENCE</scope>
    <source>
        <strain evidence="1">LC</strain>
    </source>
</reference>
<name>A0A8J4T4B2_9TREM</name>
<dbReference type="Proteomes" id="UP000748531">
    <property type="component" value="Unassembled WGS sequence"/>
</dbReference>
<evidence type="ECO:0000313" key="2">
    <source>
        <dbReference type="Proteomes" id="UP000748531"/>
    </source>
</evidence>